<sequence length="373" mass="40598">MTKQRVGKPPSKTGNRTRNSHIKKRQWINMKKTLLALAVLAAAGSVNAAEILKSDAGTVDFYGQLRTELKFLEDKDPTIGSGSSRAGVDANYTVNDSLALQGKVEFALKDSGDMYVRNHILGVKTNFGKFSFGKQWTTSDDVYGADYSYFFGGTGLRYGTLSDALHDSQVKYVYEADSFWVKAGYGFPEDNAKQELAELYVGATFGDLAVHAGGGQNRDKAFKVGSNTVGTTTTDIKADVTNSYFEVTGEYTIGDALIGVTYYNAELDVENNPLVIDEDAISVAGTYKVADKTKLYAGYEYVMQEANTGADEDGTLVYLGVEYKFASWARVYAEYGYGDGTTLGYTNKGSDAEVKATKVDSANNFGIGARIYW</sequence>
<accession>A0A0X1KXR2</accession>
<dbReference type="EMBL" id="DS990136">
    <property type="protein sequence ID" value="EET23059.1"/>
    <property type="molecule type" value="Genomic_DNA"/>
</dbReference>
<evidence type="ECO:0000256" key="4">
    <source>
        <dbReference type="SAM" id="MobiDB-lite"/>
    </source>
</evidence>
<dbReference type="InterPro" id="IPR023614">
    <property type="entry name" value="Porin_dom_sf"/>
</dbReference>
<name>A0A0X1KXR2_VIBCO</name>
<reference evidence="7" key="1">
    <citation type="submission" date="2005-09" db="EMBL/GenBank/DDBJ databases">
        <title>Annotation of Vibrio cholerae MO10.</title>
        <authorList>
            <person name="Colwell R."/>
            <person name="Grim C.J."/>
            <person name="Young S."/>
            <person name="Jaffe D."/>
            <person name="Gnerre S."/>
            <person name="Berlin A."/>
            <person name="Heiman D."/>
            <person name="Hepburn T."/>
            <person name="Shea T."/>
            <person name="Sykes S."/>
            <person name="Yandava C."/>
            <person name="Alvarado L."/>
            <person name="Kodira C."/>
            <person name="Borodovsky M."/>
            <person name="Heidelberg J."/>
            <person name="Lander E."/>
            <person name="Galagan J."/>
            <person name="Nusbaum C."/>
            <person name="Birren B."/>
        </authorList>
    </citation>
    <scope>NUCLEOTIDE SEQUENCE [LARGE SCALE GENOMIC DNA]</scope>
    <source>
        <strain evidence="7">MO10</strain>
    </source>
</reference>
<dbReference type="CDD" id="cd00342">
    <property type="entry name" value="gram_neg_porins"/>
    <property type="match status" value="1"/>
</dbReference>
<gene>
    <name evidence="7" type="ORF">VchoM_01086</name>
</gene>
<proteinExistence type="predicted"/>
<dbReference type="Proteomes" id="UP000004687">
    <property type="component" value="Unassembled WGS sequence"/>
</dbReference>
<keyword evidence="2 5" id="KW-0732">Signal</keyword>
<dbReference type="GO" id="GO:0009279">
    <property type="term" value="C:cell outer membrane"/>
    <property type="evidence" value="ECO:0007669"/>
    <property type="project" value="UniProtKB-SubCell"/>
</dbReference>
<dbReference type="AlphaFoldDB" id="A0A0X1KXR2"/>
<dbReference type="PANTHER" id="PTHR34501:SF2">
    <property type="entry name" value="OUTER MEMBRANE PORIN F-RELATED"/>
    <property type="match status" value="1"/>
</dbReference>
<keyword evidence="3" id="KW-0472">Membrane</keyword>
<reference evidence="7" key="2">
    <citation type="submission" date="2008-07" db="EMBL/GenBank/DDBJ databases">
        <authorList>
            <consortium name="Broad Institute Genome Sequencing Platform"/>
            <person name="Colwell R."/>
            <person name="Grim C.J."/>
            <person name="Young S."/>
            <person name="Jaffe D."/>
            <person name="Gnerre S."/>
            <person name="Berlin A."/>
            <person name="Heiman D."/>
            <person name="Hepburn T."/>
            <person name="Shea T."/>
            <person name="Sykes S."/>
            <person name="Alvarado L."/>
            <person name="Kodira C."/>
            <person name="Heidelberg J."/>
            <person name="Lander E."/>
            <person name="Galagan J."/>
            <person name="Nusbaum C."/>
            <person name="Birren B."/>
        </authorList>
    </citation>
    <scope>NUCLEOTIDE SEQUENCE [LARGE SCALE GENOMIC DNA]</scope>
    <source>
        <strain evidence="7">MO10</strain>
    </source>
</reference>
<evidence type="ECO:0000256" key="2">
    <source>
        <dbReference type="ARBA" id="ARBA00022729"/>
    </source>
</evidence>
<feature type="domain" description="Porin" evidence="6">
    <location>
        <begin position="36"/>
        <end position="341"/>
    </location>
</feature>
<dbReference type="FunFam" id="2.40.160.10:FF:000028">
    <property type="entry name" value="Outer membrane protein OmpT"/>
    <property type="match status" value="1"/>
</dbReference>
<feature type="region of interest" description="Disordered" evidence="4">
    <location>
        <begin position="1"/>
        <end position="21"/>
    </location>
</feature>
<organism evidence="7">
    <name type="scientific">Vibrio cholerae (strain MO10)</name>
    <dbReference type="NCBI Taxonomy" id="345072"/>
    <lineage>
        <taxon>Bacteria</taxon>
        <taxon>Pseudomonadati</taxon>
        <taxon>Pseudomonadota</taxon>
        <taxon>Gammaproteobacteria</taxon>
        <taxon>Vibrionales</taxon>
        <taxon>Vibrionaceae</taxon>
        <taxon>Vibrio</taxon>
    </lineage>
</organism>
<dbReference type="GO" id="GO:0015288">
    <property type="term" value="F:porin activity"/>
    <property type="evidence" value="ECO:0007669"/>
    <property type="project" value="InterPro"/>
</dbReference>
<evidence type="ECO:0000256" key="3">
    <source>
        <dbReference type="ARBA" id="ARBA00023136"/>
    </source>
</evidence>
<dbReference type="SUPFAM" id="SSF56935">
    <property type="entry name" value="Porins"/>
    <property type="match status" value="1"/>
</dbReference>
<evidence type="ECO:0000259" key="6">
    <source>
        <dbReference type="Pfam" id="PF13609"/>
    </source>
</evidence>
<dbReference type="Gene3D" id="2.40.160.10">
    <property type="entry name" value="Porin"/>
    <property type="match status" value="1"/>
</dbReference>
<dbReference type="InterPro" id="IPR050298">
    <property type="entry name" value="Gram-neg_bact_OMP"/>
</dbReference>
<comment type="subcellular location">
    <subcellularLocation>
        <location evidence="1">Cell outer membrane</location>
        <topology evidence="1">Multi-pass membrane protein</topology>
    </subcellularLocation>
</comment>
<evidence type="ECO:0000313" key="7">
    <source>
        <dbReference type="EMBL" id="EET23059.1"/>
    </source>
</evidence>
<evidence type="ECO:0000256" key="1">
    <source>
        <dbReference type="ARBA" id="ARBA00004571"/>
    </source>
</evidence>
<feature type="signal peptide" evidence="5">
    <location>
        <begin position="1"/>
        <end position="48"/>
    </location>
</feature>
<feature type="chain" id="PRO_5006945881" evidence="5">
    <location>
        <begin position="49"/>
        <end position="373"/>
    </location>
</feature>
<dbReference type="PANTHER" id="PTHR34501">
    <property type="entry name" value="PROTEIN YDDL-RELATED"/>
    <property type="match status" value="1"/>
</dbReference>
<evidence type="ECO:0000256" key="5">
    <source>
        <dbReference type="SAM" id="SignalP"/>
    </source>
</evidence>
<protein>
    <submittedName>
        <fullName evidence="7">Outer membrane protein ompT</fullName>
    </submittedName>
</protein>
<dbReference type="InterPro" id="IPR033900">
    <property type="entry name" value="Gram_neg_porin_domain"/>
</dbReference>
<dbReference type="HOGENOM" id="CLU_055623_0_0_6"/>
<dbReference type="Pfam" id="PF13609">
    <property type="entry name" value="Porin_4"/>
    <property type="match status" value="1"/>
</dbReference>